<reference evidence="3" key="1">
    <citation type="journal article" date="2015" name="Nat. Genet.">
        <title>The genome and transcriptome of the zoonotic hookworm Ancylostoma ceylanicum identify infection-specific gene families.</title>
        <authorList>
            <person name="Schwarz E.M."/>
            <person name="Hu Y."/>
            <person name="Antoshechkin I."/>
            <person name="Miller M.M."/>
            <person name="Sternberg P.W."/>
            <person name="Aroian R.V."/>
        </authorList>
    </citation>
    <scope>NUCLEOTIDE SEQUENCE</scope>
    <source>
        <strain evidence="3">HY135</strain>
    </source>
</reference>
<evidence type="ECO:0000313" key="3">
    <source>
        <dbReference type="Proteomes" id="UP000024635"/>
    </source>
</evidence>
<dbReference type="AlphaFoldDB" id="A0A016TV64"/>
<evidence type="ECO:0000313" key="2">
    <source>
        <dbReference type="EMBL" id="EYC06631.1"/>
    </source>
</evidence>
<feature type="transmembrane region" description="Helical" evidence="1">
    <location>
        <begin position="65"/>
        <end position="83"/>
    </location>
</feature>
<sequence length="91" mass="10653">MPSVTHMSMPLSDGTQLDEFEHEFLRVMDMVHAAIERNEMRTAEKDRRHAIELEWQQVAMVLDRFLLVIFLIGTAASSFIILYQRELGIFE</sequence>
<dbReference type="OrthoDB" id="5975154at2759"/>
<evidence type="ECO:0000256" key="1">
    <source>
        <dbReference type="SAM" id="Phobius"/>
    </source>
</evidence>
<dbReference type="GO" id="GO:0016020">
    <property type="term" value="C:membrane"/>
    <property type="evidence" value="ECO:0007669"/>
    <property type="project" value="InterPro"/>
</dbReference>
<keyword evidence="3" id="KW-1185">Reference proteome</keyword>
<comment type="caution">
    <text evidence="2">The sequence shown here is derived from an EMBL/GenBank/DDBJ whole genome shotgun (WGS) entry which is preliminary data.</text>
</comment>
<dbReference type="Gene3D" id="1.20.58.390">
    <property type="entry name" value="Neurotransmitter-gated ion-channel transmembrane domain"/>
    <property type="match status" value="1"/>
</dbReference>
<keyword evidence="1" id="KW-1133">Transmembrane helix</keyword>
<dbReference type="EMBL" id="JARK01001410">
    <property type="protein sequence ID" value="EYC06631.1"/>
    <property type="molecule type" value="Genomic_DNA"/>
</dbReference>
<proteinExistence type="predicted"/>
<accession>A0A016TV64</accession>
<evidence type="ECO:0008006" key="4">
    <source>
        <dbReference type="Google" id="ProtNLM"/>
    </source>
</evidence>
<dbReference type="SUPFAM" id="SSF90112">
    <property type="entry name" value="Neurotransmitter-gated ion-channel transmembrane pore"/>
    <property type="match status" value="1"/>
</dbReference>
<dbReference type="GO" id="GO:0006811">
    <property type="term" value="P:monoatomic ion transport"/>
    <property type="evidence" value="ECO:0007669"/>
    <property type="project" value="InterPro"/>
</dbReference>
<organism evidence="2 3">
    <name type="scientific">Ancylostoma ceylanicum</name>
    <dbReference type="NCBI Taxonomy" id="53326"/>
    <lineage>
        <taxon>Eukaryota</taxon>
        <taxon>Metazoa</taxon>
        <taxon>Ecdysozoa</taxon>
        <taxon>Nematoda</taxon>
        <taxon>Chromadorea</taxon>
        <taxon>Rhabditida</taxon>
        <taxon>Rhabditina</taxon>
        <taxon>Rhabditomorpha</taxon>
        <taxon>Strongyloidea</taxon>
        <taxon>Ancylostomatidae</taxon>
        <taxon>Ancylostomatinae</taxon>
        <taxon>Ancylostoma</taxon>
    </lineage>
</organism>
<keyword evidence="1" id="KW-0812">Transmembrane</keyword>
<name>A0A016TV64_9BILA</name>
<dbReference type="STRING" id="53326.A0A016TV64"/>
<gene>
    <name evidence="2" type="primary">Acey_s0074.g810</name>
    <name evidence="2" type="ORF">Y032_0074g810</name>
</gene>
<protein>
    <recommendedName>
        <fullName evidence="4">Neurotransmitter-gated ion-channel transmembrane domain-containing protein</fullName>
    </recommendedName>
</protein>
<dbReference type="InterPro" id="IPR038050">
    <property type="entry name" value="Neuro_actylchol_rec"/>
</dbReference>
<dbReference type="Proteomes" id="UP000024635">
    <property type="component" value="Unassembled WGS sequence"/>
</dbReference>
<keyword evidence="1" id="KW-0472">Membrane</keyword>
<dbReference type="InterPro" id="IPR036719">
    <property type="entry name" value="Neuro-gated_channel_TM_sf"/>
</dbReference>